<keyword evidence="2" id="KW-1185">Reference proteome</keyword>
<reference evidence="1 2" key="1">
    <citation type="submission" date="2019-11" db="EMBL/GenBank/DDBJ databases">
        <title>Whole genome sequence of Oryza granulata.</title>
        <authorList>
            <person name="Li W."/>
        </authorList>
    </citation>
    <scope>NUCLEOTIDE SEQUENCE [LARGE SCALE GENOMIC DNA]</scope>
    <source>
        <strain evidence="2">cv. Menghai</strain>
        <tissue evidence="1">Leaf</tissue>
    </source>
</reference>
<evidence type="ECO:0000313" key="1">
    <source>
        <dbReference type="EMBL" id="KAF0887798.1"/>
    </source>
</evidence>
<dbReference type="Proteomes" id="UP000479710">
    <property type="component" value="Unassembled WGS sequence"/>
</dbReference>
<dbReference type="AlphaFoldDB" id="A0A6G1BIB2"/>
<name>A0A6G1BIB2_9ORYZ</name>
<sequence>MEWLHPLGLSFVVASSTVEVIVVCESIKDRATVGIGFGSRLLVLQARELVAILLGLGPAAVWSTEGWTLVLHRVDNR</sequence>
<evidence type="ECO:0000313" key="2">
    <source>
        <dbReference type="Proteomes" id="UP000479710"/>
    </source>
</evidence>
<comment type="caution">
    <text evidence="1">The sequence shown here is derived from an EMBL/GenBank/DDBJ whole genome shotgun (WGS) entry which is preliminary data.</text>
</comment>
<gene>
    <name evidence="1" type="ORF">E2562_004021</name>
</gene>
<dbReference type="EMBL" id="SPHZ02000012">
    <property type="protein sequence ID" value="KAF0887798.1"/>
    <property type="molecule type" value="Genomic_DNA"/>
</dbReference>
<protein>
    <submittedName>
        <fullName evidence="1">Uncharacterized protein</fullName>
    </submittedName>
</protein>
<proteinExistence type="predicted"/>
<accession>A0A6G1BIB2</accession>
<organism evidence="1 2">
    <name type="scientific">Oryza meyeriana var. granulata</name>
    <dbReference type="NCBI Taxonomy" id="110450"/>
    <lineage>
        <taxon>Eukaryota</taxon>
        <taxon>Viridiplantae</taxon>
        <taxon>Streptophyta</taxon>
        <taxon>Embryophyta</taxon>
        <taxon>Tracheophyta</taxon>
        <taxon>Spermatophyta</taxon>
        <taxon>Magnoliopsida</taxon>
        <taxon>Liliopsida</taxon>
        <taxon>Poales</taxon>
        <taxon>Poaceae</taxon>
        <taxon>BOP clade</taxon>
        <taxon>Oryzoideae</taxon>
        <taxon>Oryzeae</taxon>
        <taxon>Oryzinae</taxon>
        <taxon>Oryza</taxon>
        <taxon>Oryza meyeriana</taxon>
    </lineage>
</organism>